<protein>
    <submittedName>
        <fullName evidence="4">Zinc finger protein 277</fullName>
    </submittedName>
</protein>
<dbReference type="GO" id="GO:0046872">
    <property type="term" value="F:metal ion binding"/>
    <property type="evidence" value="ECO:0007669"/>
    <property type="project" value="UniProtKB-KW"/>
</dbReference>
<accession>A0A7J8D9G0</accession>
<dbReference type="PANTHER" id="PTHR13267:SF3">
    <property type="entry name" value="ZINC FINGER PROTEIN 277"/>
    <property type="match status" value="1"/>
</dbReference>
<dbReference type="AlphaFoldDB" id="A0A7J8D9G0"/>
<dbReference type="InterPro" id="IPR040048">
    <property type="entry name" value="ZNF277"/>
</dbReference>
<proteinExistence type="predicted"/>
<evidence type="ECO:0000256" key="3">
    <source>
        <dbReference type="SAM" id="MobiDB-lite"/>
    </source>
</evidence>
<keyword evidence="5" id="KW-1185">Reference proteome</keyword>
<dbReference type="EMBL" id="JACASE010000013">
    <property type="protein sequence ID" value="KAF6419763.1"/>
    <property type="molecule type" value="Genomic_DNA"/>
</dbReference>
<dbReference type="Proteomes" id="UP000593571">
    <property type="component" value="Unassembled WGS sequence"/>
</dbReference>
<evidence type="ECO:0000313" key="5">
    <source>
        <dbReference type="Proteomes" id="UP000593571"/>
    </source>
</evidence>
<dbReference type="PANTHER" id="PTHR13267">
    <property type="entry name" value="ZINC FINGER PROTEIN 277"/>
    <property type="match status" value="1"/>
</dbReference>
<evidence type="ECO:0000256" key="1">
    <source>
        <dbReference type="ARBA" id="ARBA00022723"/>
    </source>
</evidence>
<keyword evidence="2" id="KW-0862">Zinc</keyword>
<comment type="caution">
    <text evidence="4">The sequence shown here is derived from an EMBL/GenBank/DDBJ whole genome shotgun (WGS) entry which is preliminary data.</text>
</comment>
<evidence type="ECO:0000256" key="2">
    <source>
        <dbReference type="ARBA" id="ARBA00022833"/>
    </source>
</evidence>
<evidence type="ECO:0000313" key="4">
    <source>
        <dbReference type="EMBL" id="KAF6419763.1"/>
    </source>
</evidence>
<reference evidence="4 5" key="1">
    <citation type="journal article" date="2020" name="Nature">
        <title>Six reference-quality genomes reveal evolution of bat adaptations.</title>
        <authorList>
            <person name="Jebb D."/>
            <person name="Huang Z."/>
            <person name="Pippel M."/>
            <person name="Hughes G.M."/>
            <person name="Lavrichenko K."/>
            <person name="Devanna P."/>
            <person name="Winkler S."/>
            <person name="Jermiin L.S."/>
            <person name="Skirmuntt E.C."/>
            <person name="Katzourakis A."/>
            <person name="Burkitt-Gray L."/>
            <person name="Ray D.A."/>
            <person name="Sullivan K.A.M."/>
            <person name="Roscito J.G."/>
            <person name="Kirilenko B.M."/>
            <person name="Davalos L.M."/>
            <person name="Corthals A.P."/>
            <person name="Power M.L."/>
            <person name="Jones G."/>
            <person name="Ransome R.D."/>
            <person name="Dechmann D.K.N."/>
            <person name="Locatelli A.G."/>
            <person name="Puechmaille S.J."/>
            <person name="Fedrigo O."/>
            <person name="Jarvis E.D."/>
            <person name="Hiller M."/>
            <person name="Vernes S.C."/>
            <person name="Myers E.W."/>
            <person name="Teeling E.C."/>
        </authorList>
    </citation>
    <scope>NUCLEOTIDE SEQUENCE [LARGE SCALE GENOMIC DNA]</scope>
    <source>
        <strain evidence="4">MRouAeg1</strain>
        <tissue evidence="4">Muscle</tissue>
    </source>
</reference>
<feature type="region of interest" description="Disordered" evidence="3">
    <location>
        <begin position="1"/>
        <end position="54"/>
    </location>
</feature>
<keyword evidence="1" id="KW-0479">Metal-binding</keyword>
<name>A0A7J8D9G0_ROUAE</name>
<gene>
    <name evidence="4" type="ORF">HJG63_021074</name>
</gene>
<organism evidence="4 5">
    <name type="scientific">Rousettus aegyptiacus</name>
    <name type="common">Egyptian fruit bat</name>
    <name type="synonym">Pteropus aegyptiacus</name>
    <dbReference type="NCBI Taxonomy" id="9407"/>
    <lineage>
        <taxon>Eukaryota</taxon>
        <taxon>Metazoa</taxon>
        <taxon>Chordata</taxon>
        <taxon>Craniata</taxon>
        <taxon>Vertebrata</taxon>
        <taxon>Euteleostomi</taxon>
        <taxon>Mammalia</taxon>
        <taxon>Eutheria</taxon>
        <taxon>Laurasiatheria</taxon>
        <taxon>Chiroptera</taxon>
        <taxon>Yinpterochiroptera</taxon>
        <taxon>Pteropodoidea</taxon>
        <taxon>Pteropodidae</taxon>
        <taxon>Rousettinae</taxon>
        <taxon>Rousettus</taxon>
    </lineage>
</organism>
<sequence length="107" mass="11327">MAAPVTRGAATRGQEDGDGNPSGAAVVSSEDSKDCILEPLSLPGSPGGPTTAEGPSRVPCIFCEEHVPVAEQDQLLKHMIIEHKMVIADVRLVADFQRRTGQLFSVM</sequence>